<evidence type="ECO:0000313" key="1">
    <source>
        <dbReference type="EMBL" id="KAH3774616.1"/>
    </source>
</evidence>
<gene>
    <name evidence="1" type="ORF">DPMN_175998</name>
</gene>
<dbReference type="AlphaFoldDB" id="A0A9D4E7I6"/>
<comment type="caution">
    <text evidence="1">The sequence shown here is derived from an EMBL/GenBank/DDBJ whole genome shotgun (WGS) entry which is preliminary data.</text>
</comment>
<keyword evidence="2" id="KW-1185">Reference proteome</keyword>
<organism evidence="1 2">
    <name type="scientific">Dreissena polymorpha</name>
    <name type="common">Zebra mussel</name>
    <name type="synonym">Mytilus polymorpha</name>
    <dbReference type="NCBI Taxonomy" id="45954"/>
    <lineage>
        <taxon>Eukaryota</taxon>
        <taxon>Metazoa</taxon>
        <taxon>Spiralia</taxon>
        <taxon>Lophotrochozoa</taxon>
        <taxon>Mollusca</taxon>
        <taxon>Bivalvia</taxon>
        <taxon>Autobranchia</taxon>
        <taxon>Heteroconchia</taxon>
        <taxon>Euheterodonta</taxon>
        <taxon>Imparidentia</taxon>
        <taxon>Neoheterodontei</taxon>
        <taxon>Myida</taxon>
        <taxon>Dreissenoidea</taxon>
        <taxon>Dreissenidae</taxon>
        <taxon>Dreissena</taxon>
    </lineage>
</organism>
<name>A0A9D4E7I6_DREPO</name>
<dbReference type="EMBL" id="JAIWYP010000009">
    <property type="protein sequence ID" value="KAH3774616.1"/>
    <property type="molecule type" value="Genomic_DNA"/>
</dbReference>
<evidence type="ECO:0000313" key="2">
    <source>
        <dbReference type="Proteomes" id="UP000828390"/>
    </source>
</evidence>
<proteinExistence type="predicted"/>
<sequence>MGDHVTIPRTGYFGCDQDDARMVTWFTKAKASDYSSLTKVLAADGIIHPIRLELVCSTGLRSTELACTDRQWYYHHTIWYGVSL</sequence>
<accession>A0A9D4E7I6</accession>
<protein>
    <submittedName>
        <fullName evidence="1">Uncharacterized protein</fullName>
    </submittedName>
</protein>
<dbReference type="Proteomes" id="UP000828390">
    <property type="component" value="Unassembled WGS sequence"/>
</dbReference>
<reference evidence="1" key="2">
    <citation type="submission" date="2020-11" db="EMBL/GenBank/DDBJ databases">
        <authorList>
            <person name="McCartney M.A."/>
            <person name="Auch B."/>
            <person name="Kono T."/>
            <person name="Mallez S."/>
            <person name="Becker A."/>
            <person name="Gohl D.M."/>
            <person name="Silverstein K.A.T."/>
            <person name="Koren S."/>
            <person name="Bechman K.B."/>
            <person name="Herman A."/>
            <person name="Abrahante J.E."/>
            <person name="Garbe J."/>
        </authorList>
    </citation>
    <scope>NUCLEOTIDE SEQUENCE</scope>
    <source>
        <strain evidence="1">Duluth1</strain>
        <tissue evidence="1">Whole animal</tissue>
    </source>
</reference>
<reference evidence="1" key="1">
    <citation type="journal article" date="2019" name="bioRxiv">
        <title>The Genome of the Zebra Mussel, Dreissena polymorpha: A Resource for Invasive Species Research.</title>
        <authorList>
            <person name="McCartney M.A."/>
            <person name="Auch B."/>
            <person name="Kono T."/>
            <person name="Mallez S."/>
            <person name="Zhang Y."/>
            <person name="Obille A."/>
            <person name="Becker A."/>
            <person name="Abrahante J.E."/>
            <person name="Garbe J."/>
            <person name="Badalamenti J.P."/>
            <person name="Herman A."/>
            <person name="Mangelson H."/>
            <person name="Liachko I."/>
            <person name="Sullivan S."/>
            <person name="Sone E.D."/>
            <person name="Koren S."/>
            <person name="Silverstein K.A.T."/>
            <person name="Beckman K.B."/>
            <person name="Gohl D.M."/>
        </authorList>
    </citation>
    <scope>NUCLEOTIDE SEQUENCE</scope>
    <source>
        <strain evidence="1">Duluth1</strain>
        <tissue evidence="1">Whole animal</tissue>
    </source>
</reference>